<dbReference type="GO" id="GO:0005829">
    <property type="term" value="C:cytosol"/>
    <property type="evidence" value="ECO:0007669"/>
    <property type="project" value="TreeGrafter"/>
</dbReference>
<organism evidence="3 4">
    <name type="scientific">Cairina moschata</name>
    <name type="common">Muscovy duck</name>
    <dbReference type="NCBI Taxonomy" id="8855"/>
    <lineage>
        <taxon>Eukaryota</taxon>
        <taxon>Metazoa</taxon>
        <taxon>Chordata</taxon>
        <taxon>Craniata</taxon>
        <taxon>Vertebrata</taxon>
        <taxon>Euteleostomi</taxon>
        <taxon>Archelosauria</taxon>
        <taxon>Archosauria</taxon>
        <taxon>Dinosauria</taxon>
        <taxon>Saurischia</taxon>
        <taxon>Theropoda</taxon>
        <taxon>Coelurosauria</taxon>
        <taxon>Aves</taxon>
        <taxon>Neognathae</taxon>
        <taxon>Galloanserae</taxon>
        <taxon>Anseriformes</taxon>
        <taxon>Anatidae</taxon>
        <taxon>Anatinae</taxon>
        <taxon>Cairina</taxon>
    </lineage>
</organism>
<evidence type="ECO:0000259" key="2">
    <source>
        <dbReference type="Pfam" id="PF01702"/>
    </source>
</evidence>
<keyword evidence="4" id="KW-1185">Reference proteome</keyword>
<dbReference type="Proteomes" id="UP000694556">
    <property type="component" value="Unassembled WGS sequence"/>
</dbReference>
<dbReference type="NCBIfam" id="TIGR00449">
    <property type="entry name" value="tgt_general"/>
    <property type="match status" value="1"/>
</dbReference>
<dbReference type="AlphaFoldDB" id="A0A8C3GGD9"/>
<dbReference type="PANTHER" id="PTHR43530">
    <property type="entry name" value="QUEUINE TRNA-RIBOSYLTRANSFERASE CATALYTIC SUBUNIT 1"/>
    <property type="match status" value="1"/>
</dbReference>
<dbReference type="InterPro" id="IPR036511">
    <property type="entry name" value="TGT-like_sf"/>
</dbReference>
<reference evidence="3" key="1">
    <citation type="submission" date="2025-08" db="UniProtKB">
        <authorList>
            <consortium name="Ensembl"/>
        </authorList>
    </citation>
    <scope>IDENTIFICATION</scope>
</reference>
<dbReference type="SUPFAM" id="SSF51713">
    <property type="entry name" value="tRNA-guanine transglycosylase"/>
    <property type="match status" value="1"/>
</dbReference>
<dbReference type="PANTHER" id="PTHR43530:SF1">
    <property type="entry name" value="QUEUINE TRNA-RIBOSYLTRANSFERASE CATALYTIC SUBUNIT 1"/>
    <property type="match status" value="1"/>
</dbReference>
<dbReference type="Gene3D" id="3.20.20.105">
    <property type="entry name" value="Queuine tRNA-ribosyltransferase-like"/>
    <property type="match status" value="1"/>
</dbReference>
<keyword evidence="1" id="KW-0862">Zinc</keyword>
<dbReference type="Pfam" id="PF01702">
    <property type="entry name" value="TGT"/>
    <property type="match status" value="1"/>
</dbReference>
<evidence type="ECO:0000256" key="1">
    <source>
        <dbReference type="ARBA" id="ARBA00022833"/>
    </source>
</evidence>
<dbReference type="InterPro" id="IPR002616">
    <property type="entry name" value="tRNA_ribo_trans-like"/>
</dbReference>
<accession>A0A8C3GGD9</accession>
<protein>
    <submittedName>
        <fullName evidence="3">Queuine tRNA-ribosyltransferase catalytic subunit 1</fullName>
    </submittedName>
</protein>
<dbReference type="GO" id="GO:0006400">
    <property type="term" value="P:tRNA modification"/>
    <property type="evidence" value="ECO:0007669"/>
    <property type="project" value="InterPro"/>
</dbReference>
<dbReference type="GO" id="GO:0008479">
    <property type="term" value="F:tRNA-guanosine(34) queuine transglycosylase activity"/>
    <property type="evidence" value="ECO:0007669"/>
    <property type="project" value="TreeGrafter"/>
</dbReference>
<reference evidence="3" key="2">
    <citation type="submission" date="2025-09" db="UniProtKB">
        <authorList>
            <consortium name="Ensembl"/>
        </authorList>
    </citation>
    <scope>IDENTIFICATION</scope>
</reference>
<dbReference type="Ensembl" id="ENSCMMT00000008189.1">
    <property type="protein sequence ID" value="ENSCMMP00000007415.1"/>
    <property type="gene ID" value="ENSCMMG00000004719.1"/>
</dbReference>
<evidence type="ECO:0000313" key="4">
    <source>
        <dbReference type="Proteomes" id="UP000694556"/>
    </source>
</evidence>
<name>A0A8C3GGD9_CAIMO</name>
<feature type="domain" description="tRNA-guanine(15) transglycosylase-like" evidence="2">
    <location>
        <begin position="88"/>
        <end position="205"/>
    </location>
</feature>
<sequence>MCGAGCVGQDVWGRMCGAGFVAESMGWDVWGRIWGRIHRAGYEMGSMGQDVGQDSWRDLWGGIYGAGPMGRAVGQAVGLPQPLSPRSYATDLVVCVALGCDMFDCVFPTRTARFGSALVPWGSLQLKSKQFAKDFRPIESQQIKREWNCMHSRAFLHALLRSDPAALHHLTVHNIAYQLQLMRAMRDSIVGQRFPDFVRDFLRARYGGPERCPPWARHALEAAGIALE</sequence>
<evidence type="ECO:0000313" key="3">
    <source>
        <dbReference type="Ensembl" id="ENSCMMP00000007415.1"/>
    </source>
</evidence>
<proteinExistence type="predicted"/>